<dbReference type="Pfam" id="PF19432">
    <property type="entry name" value="RME-8_N"/>
    <property type="match status" value="1"/>
</dbReference>
<evidence type="ECO:0000259" key="2">
    <source>
        <dbReference type="PROSITE" id="PS50255"/>
    </source>
</evidence>
<feature type="region of interest" description="Disordered" evidence="1">
    <location>
        <begin position="955"/>
        <end position="1024"/>
    </location>
</feature>
<dbReference type="PROSITE" id="PS50255">
    <property type="entry name" value="CYTOCHROME_B5_2"/>
    <property type="match status" value="1"/>
</dbReference>
<dbReference type="GO" id="GO:0010008">
    <property type="term" value="C:endosome membrane"/>
    <property type="evidence" value="ECO:0007669"/>
    <property type="project" value="TreeGrafter"/>
</dbReference>
<dbReference type="PANTHER" id="PTHR36983:SF2">
    <property type="entry name" value="DNAJ HOMOLOG SUBFAMILY C MEMBER 13"/>
    <property type="match status" value="1"/>
</dbReference>
<dbReference type="InterPro" id="IPR001199">
    <property type="entry name" value="Cyt_B5-like_heme/steroid-bd"/>
</dbReference>
<feature type="region of interest" description="Disordered" evidence="1">
    <location>
        <begin position="383"/>
        <end position="408"/>
    </location>
</feature>
<organism evidence="3 4">
    <name type="scientific">Lagenidium giganteum</name>
    <dbReference type="NCBI Taxonomy" id="4803"/>
    <lineage>
        <taxon>Eukaryota</taxon>
        <taxon>Sar</taxon>
        <taxon>Stramenopiles</taxon>
        <taxon>Oomycota</taxon>
        <taxon>Peronosporomycetes</taxon>
        <taxon>Pythiales</taxon>
        <taxon>Pythiaceae</taxon>
    </lineage>
</organism>
<accession>A0AAV2YT98</accession>
<gene>
    <name evidence="3" type="ORF">N0F65_012044</name>
</gene>
<sequence>MSSPIAEGETIVAQYLVTRVTWWATYPRVIVIGSSSISTYNPDDFACTNRWDLAEIDNVELSSEKDQFIIRLEKSTLRAPKFRFRCRSRGHLMSLVHKLRRHFTFQPIRFSLSEHKRHHYRCVEYFADDSHVDYMMQIGVGGLTLLDDVGRKVETFPFVYLRQVLASSAHPDGVVLVSRAQDRLFLFRNRPECLQQIGAAAKAVGVDVVFGSSPLNVQLLRLRNSQLLDKSSIVCFEVDKAGTEQAVSFTHAQLILQTNHIVEVHPKLRRVISRPYSSLLYIIRSEWDAQTVVLEFLEEEHVVVRVAAREQLIALLLLVCHEAGHNKIELLAERVQSERLYRPHFSERADVVVEDVAMETFFLRRIVQSQVHRVEQALVTEHGTPAKNRERANTVSQWQRRRKERRRGSHYYIEESNPTEPDDLMNDHLSTRTAIEELNANVRLDGLSDHCNKQLLNKAIEVLGQHLLSLIDEQQHIIDPEHNEIVITLQALVRLCRTPYAFLSDPMIPRVFDALHEILDRRVFLSSYWCLKLLQSFFEPRKSDLIRIQKVKALQYFIEEIDLMADVVQLLPKSVSAAPVSAGHWVRNEHNTTNISSHNNEDNDDDNVSGPASFYHSDSTDSTFVFQPKDDSERVAKDISIVAFEAIHTVYHAIVYLNKLEQEKEDLDARYFFFHGSLSAQRRHRAARSNSTGSNPRLRDDGALERLRMSLTEKLLVKHQLLMASVVDMRLRRSCKASVAVIKFAVKTASSSITQIKSMMSFRDDQSTGSRDETSSEKMLLLLDSDPFASSTSSHRSTGGGIRLTSPSNNFARRVTVPGRRPSLEERTSTSREQPKLTPEAQQQRVMELRKFLDNYYRDVDRLDARARVFHAERTQVVTVDENDDVDPATFFTSALHDKDTALTLEHLTDAPDRTELLLKANLMPRPRAQSSSSSQAVSQKVTLLDWYKSEQPTVETVTTHDFDRTSRSAPPSSSVPTSSDATSSSMPSTSDPTSSDPTSSDPTSSTTVSSNYPPKTDSFLSAEPEIRALTRRLSRATSKPAGLSRSMLSPGCDACICCNDVCEDKDCVFCADKEFQLLRTFSDSMGRTSVSTEVLARRHGVRRDSSVASFQVERKYSSCEVKRHRSKRSCWVIVHGVVYDVTDLLPAHPGGADAILQLAKQGKDCGAYLQRHPAPARRVLEGYRLGEYYTCEKRTIPTHRPT</sequence>
<evidence type="ECO:0000256" key="1">
    <source>
        <dbReference type="SAM" id="MobiDB-lite"/>
    </source>
</evidence>
<feature type="domain" description="Cytochrome b5 heme-binding" evidence="2">
    <location>
        <begin position="1114"/>
        <end position="1190"/>
    </location>
</feature>
<name>A0AAV2YT98_9STRA</name>
<dbReference type="AlphaFoldDB" id="A0AAV2YT98"/>
<feature type="compositionally biased region" description="Basic and acidic residues" evidence="1">
    <location>
        <begin position="822"/>
        <end position="835"/>
    </location>
</feature>
<comment type="caution">
    <text evidence="3">The sequence shown here is derived from an EMBL/GenBank/DDBJ whole genome shotgun (WGS) entry which is preliminary data.</text>
</comment>
<dbReference type="Gene3D" id="3.10.120.10">
    <property type="entry name" value="Cytochrome b5-like heme/steroid binding domain"/>
    <property type="match status" value="1"/>
</dbReference>
<dbReference type="Proteomes" id="UP001146120">
    <property type="component" value="Unassembled WGS sequence"/>
</dbReference>
<protein>
    <recommendedName>
        <fullName evidence="2">Cytochrome b5 heme-binding domain-containing protein</fullName>
    </recommendedName>
</protein>
<dbReference type="GO" id="GO:2000641">
    <property type="term" value="P:regulation of early endosome to late endosome transport"/>
    <property type="evidence" value="ECO:0007669"/>
    <property type="project" value="InterPro"/>
</dbReference>
<feature type="compositionally biased region" description="Basic residues" evidence="1">
    <location>
        <begin position="399"/>
        <end position="408"/>
    </location>
</feature>
<keyword evidence="4" id="KW-1185">Reference proteome</keyword>
<dbReference type="PANTHER" id="PTHR36983">
    <property type="entry name" value="DNAJ HOMOLOG SUBFAMILY C MEMBER 13"/>
    <property type="match status" value="1"/>
</dbReference>
<evidence type="ECO:0000313" key="4">
    <source>
        <dbReference type="Proteomes" id="UP001146120"/>
    </source>
</evidence>
<proteinExistence type="predicted"/>
<feature type="compositionally biased region" description="Low complexity" evidence="1">
    <location>
        <begin position="968"/>
        <end position="1011"/>
    </location>
</feature>
<feature type="region of interest" description="Disordered" evidence="1">
    <location>
        <begin position="787"/>
        <end position="842"/>
    </location>
</feature>
<dbReference type="EMBL" id="DAKRPA010000151">
    <property type="protein sequence ID" value="DAZ96941.1"/>
    <property type="molecule type" value="Genomic_DNA"/>
</dbReference>
<dbReference type="GO" id="GO:0007032">
    <property type="term" value="P:endosome organization"/>
    <property type="evidence" value="ECO:0007669"/>
    <property type="project" value="InterPro"/>
</dbReference>
<evidence type="ECO:0000313" key="3">
    <source>
        <dbReference type="EMBL" id="DAZ96941.1"/>
    </source>
</evidence>
<dbReference type="InterPro" id="IPR036400">
    <property type="entry name" value="Cyt_B5-like_heme/steroid_sf"/>
</dbReference>
<feature type="region of interest" description="Disordered" evidence="1">
    <location>
        <begin position="592"/>
        <end position="612"/>
    </location>
</feature>
<dbReference type="PRINTS" id="PR00363">
    <property type="entry name" value="CYTOCHROMEB5"/>
</dbReference>
<dbReference type="InterPro" id="IPR045802">
    <property type="entry name" value="GRV2/DNAJC13_N"/>
</dbReference>
<dbReference type="Pfam" id="PF00173">
    <property type="entry name" value="Cyt-b5"/>
    <property type="match status" value="1"/>
</dbReference>
<reference evidence="3" key="1">
    <citation type="submission" date="2022-11" db="EMBL/GenBank/DDBJ databases">
        <authorList>
            <person name="Morgan W.R."/>
            <person name="Tartar A."/>
        </authorList>
    </citation>
    <scope>NUCLEOTIDE SEQUENCE</scope>
    <source>
        <strain evidence="3">ARSEF 373</strain>
    </source>
</reference>
<dbReference type="SUPFAM" id="SSF55856">
    <property type="entry name" value="Cytochrome b5-like heme/steroid binding domain"/>
    <property type="match status" value="1"/>
</dbReference>
<dbReference type="SMART" id="SM01117">
    <property type="entry name" value="Cyt-b5"/>
    <property type="match status" value="1"/>
</dbReference>
<reference evidence="3" key="2">
    <citation type="journal article" date="2023" name="Microbiol Resour">
        <title>Decontamination and Annotation of the Draft Genome Sequence of the Oomycete Lagenidium giganteum ARSEF 373.</title>
        <authorList>
            <person name="Morgan W.R."/>
            <person name="Tartar A."/>
        </authorList>
    </citation>
    <scope>NUCLEOTIDE SEQUENCE</scope>
    <source>
        <strain evidence="3">ARSEF 373</strain>
    </source>
</reference>
<dbReference type="GO" id="GO:0006898">
    <property type="term" value="P:receptor-mediated endocytosis"/>
    <property type="evidence" value="ECO:0007669"/>
    <property type="project" value="TreeGrafter"/>
</dbReference>
<dbReference type="InterPro" id="IPR044978">
    <property type="entry name" value="GRV2/DNAJC13"/>
</dbReference>